<dbReference type="Pfam" id="PF07919">
    <property type="entry name" value="Gryzun"/>
    <property type="match status" value="1"/>
</dbReference>
<dbReference type="EMBL" id="KV453847">
    <property type="protein sequence ID" value="ODV87955.1"/>
    <property type="molecule type" value="Genomic_DNA"/>
</dbReference>
<dbReference type="STRING" id="983967.A0A1E4T871"/>
<protein>
    <recommendedName>
        <fullName evidence="6">Trafficking protein particle complex subunit 11 domain-containing protein</fullName>
    </recommendedName>
</protein>
<evidence type="ECO:0000313" key="5">
    <source>
        <dbReference type="Proteomes" id="UP000094801"/>
    </source>
</evidence>
<gene>
    <name evidence="4" type="ORF">CANARDRAFT_26129</name>
</gene>
<organism evidence="4 5">
    <name type="scientific">[Candida] arabinofermentans NRRL YB-2248</name>
    <dbReference type="NCBI Taxonomy" id="983967"/>
    <lineage>
        <taxon>Eukaryota</taxon>
        <taxon>Fungi</taxon>
        <taxon>Dikarya</taxon>
        <taxon>Ascomycota</taxon>
        <taxon>Saccharomycotina</taxon>
        <taxon>Pichiomycetes</taxon>
        <taxon>Pichiales</taxon>
        <taxon>Pichiaceae</taxon>
        <taxon>Ogataea</taxon>
        <taxon>Ogataea/Candida clade</taxon>
    </lineage>
</organism>
<dbReference type="Pfam" id="PF11817">
    <property type="entry name" value="Foie-gras_1"/>
    <property type="match status" value="1"/>
</dbReference>
<keyword evidence="5" id="KW-1185">Reference proteome</keyword>
<feature type="region of interest" description="Disordered" evidence="1">
    <location>
        <begin position="132"/>
        <end position="153"/>
    </location>
</feature>
<feature type="compositionally biased region" description="Polar residues" evidence="1">
    <location>
        <begin position="175"/>
        <end position="198"/>
    </location>
</feature>
<evidence type="ECO:0000256" key="1">
    <source>
        <dbReference type="SAM" id="MobiDB-lite"/>
    </source>
</evidence>
<proteinExistence type="predicted"/>
<feature type="region of interest" description="Disordered" evidence="1">
    <location>
        <begin position="169"/>
        <end position="198"/>
    </location>
</feature>
<feature type="domain" description="Gryzun putative trafficking through Golgi" evidence="2">
    <location>
        <begin position="706"/>
        <end position="1238"/>
    </location>
</feature>
<evidence type="ECO:0000259" key="3">
    <source>
        <dbReference type="Pfam" id="PF11817"/>
    </source>
</evidence>
<dbReference type="PANTHER" id="PTHR14374">
    <property type="entry name" value="FOIE GRAS"/>
    <property type="match status" value="1"/>
</dbReference>
<sequence>MERYPVEVTSVLAPLVIVQGLGVDGVPEGTVRPTKNGMLKKGSQFNDKSIQLPHIDDLANPWHSLLYDEDCSPDIIKRESPVVHAASGLELVSLLNNHNIGDNYWLKDNNKEYSKQFNYNIKFVGNQYRLPKPSTKSGSLSRKSSGIINTPPPVTTSTLTTVDTITDPLTDSPIPASTLSSKVSNADSGNSYDPSPLSTLDPNSKYYQTILPLEWIQKYRDIVPFVFISVHELDGDIEDASECMAADKKLADEIIKLKEQVTKRGIKFLSLILCSRSTALRPELDERVNALRKATILPSRTGMLFLQAGTQRELETFALSIIHLIKPWSIEYYSAQEKKLQRKKSQVLNPNYKEKFWLARQALKNAVFLEMKGINEYSTKSLEYAYEKLVDAVRLIDTEKEEKLWEQSRLLLDFTGIHITRSYLILGDSNQAYKKFDIHIQNVLSILPKTIIRSYSVISWLSLQLTWLAQLIELVPENIIPIDRSLQPFTNSKWFGTNTLEVSGLSMPQGGYLYLQACSLMRRRKIQAKESANDDADTPKLFDSYMALPIEDELKFDYTDACIKLLSGALEFFSRAKRSKFSRSESYIYFQLGEENFSIKNYGMAVNNYLVALTIFKNENWNGIVAIILFRLFNCSLKLKQEKDAQMYYLQMCTLDQRHVKPFMKLVQADVTNISTKATSADESLSSQSSDSDLGELILKDNLFECSSVFKDLPYSLTDTVYFQVTLKPTANNLLQDLKMSEIHIQFSNKFRGIKVIHNESLPLNESGLIKFVDTQKGKDELLFEANLTLLKDKQPIIINFELNPNRIGRFKIQSIRLKLSSNNIFFANHVSPSIVSGNKLKWFKPYSSLKYGNSLAYDIVTGKQLEFEITPKQPKIEVNIEHTKYVYNGQIVPITIKCINKDLDRYGLQFAATATISGKQLLKFKWDKEVEYSSTYHSPDILESGDGTTSNVLFMYLPLIEDLTSDVVKVELNLKYLIDNNEDATVENIKSLEIPILSLFKLNFSIFPMTNSVIPSIFDLSETDASGSIPTLPVHNRSWLGKSSIKNLAEEGLKISDIKLQIVTVSANSVTDLIEPENPYPTLEIDSNSEDSIKFNFLSYCLDNHLKKSINIEINISFYYEFLNQDLLIINKFEASLWKGALPHMDPRSLVNLTKLSDTLLEVEYIVENPTSRIFQFSSTLSPAEAFQILNFKNQYNFSILPFMKQFIKFRYQLVDSVQIGDVVKLPEFKIYDLNYKVYLNSLVGCDLIRGGKNGLYYVHE</sequence>
<name>A0A1E4T871_9ASCO</name>
<reference evidence="5" key="1">
    <citation type="submission" date="2016-04" db="EMBL/GenBank/DDBJ databases">
        <title>Comparative genomics of biotechnologically important yeasts.</title>
        <authorList>
            <consortium name="DOE Joint Genome Institute"/>
            <person name="Riley R."/>
            <person name="Haridas S."/>
            <person name="Wolfe K.H."/>
            <person name="Lopes M.R."/>
            <person name="Hittinger C.T."/>
            <person name="Goker M."/>
            <person name="Salamov A."/>
            <person name="Wisecaver J."/>
            <person name="Long T.M."/>
            <person name="Aerts A.L."/>
            <person name="Barry K."/>
            <person name="Choi C."/>
            <person name="Clum A."/>
            <person name="Coughlan A.Y."/>
            <person name="Deshpande S."/>
            <person name="Douglass A.P."/>
            <person name="Hanson S.J."/>
            <person name="Klenk H.-P."/>
            <person name="Labutti K."/>
            <person name="Lapidus A."/>
            <person name="Lindquist E."/>
            <person name="Lipzen A."/>
            <person name="Meier-Kolthoff J.P."/>
            <person name="Ohm R.A."/>
            <person name="Otillar R.P."/>
            <person name="Pangilinan J."/>
            <person name="Peng Y."/>
            <person name="Rokas A."/>
            <person name="Rosa C.A."/>
            <person name="Scheuner C."/>
            <person name="Sibirny A.A."/>
            <person name="Slot J.C."/>
            <person name="Stielow J.B."/>
            <person name="Sun H."/>
            <person name="Kurtzman C.P."/>
            <person name="Blackwell M."/>
            <person name="Grigoriev I.V."/>
            <person name="Jeffries T.W."/>
        </authorList>
    </citation>
    <scope>NUCLEOTIDE SEQUENCE [LARGE SCALE GENOMIC DNA]</scope>
    <source>
        <strain evidence="5">NRRL YB-2248</strain>
    </source>
</reference>
<dbReference type="AlphaFoldDB" id="A0A1E4T871"/>
<dbReference type="Gene3D" id="1.25.40.10">
    <property type="entry name" value="Tetratricopeptide repeat domain"/>
    <property type="match status" value="1"/>
</dbReference>
<evidence type="ECO:0008006" key="6">
    <source>
        <dbReference type="Google" id="ProtNLM"/>
    </source>
</evidence>
<evidence type="ECO:0000259" key="2">
    <source>
        <dbReference type="Pfam" id="PF07919"/>
    </source>
</evidence>
<evidence type="ECO:0000313" key="4">
    <source>
        <dbReference type="EMBL" id="ODV87955.1"/>
    </source>
</evidence>
<feature type="compositionally biased region" description="Low complexity" evidence="1">
    <location>
        <begin position="134"/>
        <end position="146"/>
    </location>
</feature>
<dbReference type="OrthoDB" id="6278596at2759"/>
<dbReference type="Proteomes" id="UP000094801">
    <property type="component" value="Unassembled WGS sequence"/>
</dbReference>
<dbReference type="PANTHER" id="PTHR14374:SF0">
    <property type="entry name" value="TRAFFICKING PROTEIN PARTICLE COMPLEX SUBUNIT 11"/>
    <property type="match status" value="1"/>
</dbReference>
<feature type="domain" description="Trafficking protein particle complex subunit 11" evidence="3">
    <location>
        <begin position="405"/>
        <end position="650"/>
    </location>
</feature>
<dbReference type="InterPro" id="IPR012880">
    <property type="entry name" value="Gryzun"/>
</dbReference>
<dbReference type="InterPro" id="IPR021773">
    <property type="entry name" value="TPC11"/>
</dbReference>
<accession>A0A1E4T871</accession>
<dbReference type="SUPFAM" id="SSF48452">
    <property type="entry name" value="TPR-like"/>
    <property type="match status" value="1"/>
</dbReference>
<dbReference type="InterPro" id="IPR011990">
    <property type="entry name" value="TPR-like_helical_dom_sf"/>
</dbReference>